<dbReference type="Gene3D" id="3.30.460.10">
    <property type="entry name" value="Beta Polymerase, domain 2"/>
    <property type="match status" value="1"/>
</dbReference>
<dbReference type="AlphaFoldDB" id="Q2IEI6"/>
<dbReference type="Proteomes" id="UP000001935">
    <property type="component" value="Chromosome"/>
</dbReference>
<dbReference type="SUPFAM" id="SSF81301">
    <property type="entry name" value="Nucleotidyltransferase"/>
    <property type="match status" value="1"/>
</dbReference>
<organism evidence="4 5">
    <name type="scientific">Anaeromyxobacter dehalogenans (strain 2CP-C)</name>
    <dbReference type="NCBI Taxonomy" id="290397"/>
    <lineage>
        <taxon>Bacteria</taxon>
        <taxon>Pseudomonadati</taxon>
        <taxon>Myxococcota</taxon>
        <taxon>Myxococcia</taxon>
        <taxon>Myxococcales</taxon>
        <taxon>Cystobacterineae</taxon>
        <taxon>Anaeromyxobacteraceae</taxon>
        <taxon>Anaeromyxobacter</taxon>
    </lineage>
</organism>
<evidence type="ECO:0000256" key="2">
    <source>
        <dbReference type="SAM" id="MobiDB-lite"/>
    </source>
</evidence>
<gene>
    <name evidence="4" type="ordered locus">Adeh_3227</name>
</gene>
<evidence type="ECO:0000256" key="3">
    <source>
        <dbReference type="SAM" id="Phobius"/>
    </source>
</evidence>
<evidence type="ECO:0000256" key="1">
    <source>
        <dbReference type="ARBA" id="ARBA00023118"/>
    </source>
</evidence>
<protein>
    <submittedName>
        <fullName evidence="4">Uncharacterized protein</fullName>
    </submittedName>
</protein>
<feature type="region of interest" description="Disordered" evidence="2">
    <location>
        <begin position="163"/>
        <end position="194"/>
    </location>
</feature>
<feature type="compositionally biased region" description="Low complexity" evidence="2">
    <location>
        <begin position="181"/>
        <end position="194"/>
    </location>
</feature>
<sequence>MPTRERPACSCGRPSVTSRTAVPCHSRRVLSQDARVPRAGGDRMRMAWDHWLSSAWPELISGKRVHVPEWLPPPDWGGMQRAENAWVRAFDDGRTLVVTQAAPNGSKFVAEVWMPTRFEAALRRAKEWASEHPIAAVLVGGILVVAFVVLVAGVARAAERQRIEPEPDGCGPRSLPDPKPAAQATTRSATSADADAARDGISALFTELLASIQPTDADFGRAQSHANSIETALRESFSVNRLSVVGSHSRGTAVRASSDVDYFAVVARDDVRWGDAYTSSETVLKNVRIALQDKFKNTEIRRDLQAVVVRFADGEDPVDVVPAVFLGMSANSRPLYRIPNGKGGWLETSPEGHNKYIHDADKRSGRKLRGTALLLKHWRNCRATAVPIQSFHLELQLAAAGVCRVGMTYAECIAATLERFHVTGCQPIADPLGISGEVPACSTDAKRLAAVDAIRSGLGFATDALASERAGDLVAARRAWRRFFNRAFPA</sequence>
<evidence type="ECO:0000313" key="5">
    <source>
        <dbReference type="Proteomes" id="UP000001935"/>
    </source>
</evidence>
<dbReference type="EMBL" id="CP000251">
    <property type="protein sequence ID" value="ABC82995.1"/>
    <property type="molecule type" value="Genomic_DNA"/>
</dbReference>
<dbReference type="InterPro" id="IPR006116">
    <property type="entry name" value="NT_2-5OAS_ClassI-CCAase"/>
</dbReference>
<name>Q2IEI6_ANADE</name>
<dbReference type="CDD" id="cd05400">
    <property type="entry name" value="NT_2-5OAS_ClassI-CCAase"/>
    <property type="match status" value="1"/>
</dbReference>
<feature type="transmembrane region" description="Helical" evidence="3">
    <location>
        <begin position="133"/>
        <end position="155"/>
    </location>
</feature>
<evidence type="ECO:0000313" key="4">
    <source>
        <dbReference type="EMBL" id="ABC82995.1"/>
    </source>
</evidence>
<keyword evidence="3" id="KW-0472">Membrane</keyword>
<keyword evidence="3" id="KW-1133">Transmembrane helix</keyword>
<accession>Q2IEI6</accession>
<keyword evidence="3" id="KW-0812">Transmembrane</keyword>
<dbReference type="Pfam" id="PF18144">
    <property type="entry name" value="SMODS"/>
    <property type="match status" value="1"/>
</dbReference>
<keyword evidence="1" id="KW-0051">Antiviral defense</keyword>
<dbReference type="eggNOG" id="COG1746">
    <property type="taxonomic scope" value="Bacteria"/>
</dbReference>
<dbReference type="GO" id="GO:0051607">
    <property type="term" value="P:defense response to virus"/>
    <property type="evidence" value="ECO:0007669"/>
    <property type="project" value="UniProtKB-KW"/>
</dbReference>
<dbReference type="KEGG" id="ade:Adeh_3227"/>
<proteinExistence type="predicted"/>
<dbReference type="HOGENOM" id="CLU_556267_0_0_7"/>
<reference evidence="4" key="1">
    <citation type="submission" date="2006-01" db="EMBL/GenBank/DDBJ databases">
        <title>Complete sequence of Anaeromyxobacter dehalogenans 2CP-C.</title>
        <authorList>
            <consortium name="US DOE Joint Genome Institute"/>
            <person name="Copeland A."/>
            <person name="Lucas S."/>
            <person name="Lapidus A."/>
            <person name="Barry K."/>
            <person name="Detter J.C."/>
            <person name="Glavina T."/>
            <person name="Hammon N."/>
            <person name="Israni S."/>
            <person name="Pitluck S."/>
            <person name="Brettin T."/>
            <person name="Bruce D."/>
            <person name="Han C."/>
            <person name="Tapia R."/>
            <person name="Gilna P."/>
            <person name="Kiss H."/>
            <person name="Schmutz J."/>
            <person name="Larimer F."/>
            <person name="Land M."/>
            <person name="Kyrpides N."/>
            <person name="Anderson I."/>
            <person name="Sanford R.A."/>
            <person name="Ritalahti K.M."/>
            <person name="Thomas H.S."/>
            <person name="Kirby J.R."/>
            <person name="Zhulin I.B."/>
            <person name="Loeffler F.E."/>
            <person name="Richardson P."/>
        </authorList>
    </citation>
    <scope>NUCLEOTIDE SEQUENCE</scope>
    <source>
        <strain evidence="4">2CP-C</strain>
    </source>
</reference>
<dbReference type="STRING" id="290397.Adeh_3227"/>
<dbReference type="GO" id="GO:0016779">
    <property type="term" value="F:nucleotidyltransferase activity"/>
    <property type="evidence" value="ECO:0007669"/>
    <property type="project" value="InterPro"/>
</dbReference>
<dbReference type="InterPro" id="IPR043519">
    <property type="entry name" value="NT_sf"/>
</dbReference>